<dbReference type="PANTHER" id="PTHR24419">
    <property type="entry name" value="INTERLEUKIN-1 RECEPTOR-ASSOCIATED KINASE"/>
    <property type="match status" value="1"/>
</dbReference>
<keyword evidence="3" id="KW-0808">Transferase</keyword>
<evidence type="ECO:0000259" key="9">
    <source>
        <dbReference type="SMART" id="SM01331"/>
    </source>
</evidence>
<dbReference type="SUPFAM" id="SSF56112">
    <property type="entry name" value="Protein kinase-like (PK-like)"/>
    <property type="match status" value="1"/>
</dbReference>
<dbReference type="SMART" id="SM01331">
    <property type="entry name" value="DUF3635"/>
    <property type="match status" value="1"/>
</dbReference>
<accession>C1MMB5</accession>
<dbReference type="OMA" id="GNWEGRY"/>
<evidence type="ECO:0000256" key="2">
    <source>
        <dbReference type="ARBA" id="ARBA00022527"/>
    </source>
</evidence>
<keyword evidence="5" id="KW-0418">Kinase</keyword>
<dbReference type="GeneID" id="9682341"/>
<dbReference type="RefSeq" id="XP_003057374.1">
    <property type="nucleotide sequence ID" value="XM_003057328.1"/>
</dbReference>
<keyword evidence="6" id="KW-0067">ATP-binding</keyword>
<dbReference type="Gene3D" id="3.30.200.20">
    <property type="entry name" value="Phosphorylase Kinase, domain 1"/>
    <property type="match status" value="1"/>
</dbReference>
<keyword evidence="2" id="KW-0723">Serine/threonine-protein kinase</keyword>
<dbReference type="InterPro" id="IPR011009">
    <property type="entry name" value="Kinase-like_dom_sf"/>
</dbReference>
<organism evidence="11">
    <name type="scientific">Micromonas pusilla (strain CCMP1545)</name>
    <name type="common">Picoplanktonic green alga</name>
    <dbReference type="NCBI Taxonomy" id="564608"/>
    <lineage>
        <taxon>Eukaryota</taxon>
        <taxon>Viridiplantae</taxon>
        <taxon>Chlorophyta</taxon>
        <taxon>Mamiellophyceae</taxon>
        <taxon>Mamiellales</taxon>
        <taxon>Mamiellaceae</taxon>
        <taxon>Micromonas</taxon>
    </lineage>
</organism>
<dbReference type="KEGG" id="mpp:MICPUCDRAFT_62429"/>
<dbReference type="GO" id="GO:0005524">
    <property type="term" value="F:ATP binding"/>
    <property type="evidence" value="ECO:0007669"/>
    <property type="project" value="UniProtKB-KW"/>
</dbReference>
<feature type="domain" description="Serine/threonine-protein kinase haspin C-terminal" evidence="9">
    <location>
        <begin position="201"/>
        <end position="285"/>
    </location>
</feature>
<evidence type="ECO:0000256" key="6">
    <source>
        <dbReference type="ARBA" id="ARBA00022840"/>
    </source>
</evidence>
<dbReference type="EMBL" id="GG663737">
    <property type="protein sequence ID" value="EEH59019.1"/>
    <property type="molecule type" value="Genomic_DNA"/>
</dbReference>
<protein>
    <recommendedName>
        <fullName evidence="1">non-specific serine/threonine protein kinase</fullName>
        <ecNumber evidence="1">2.7.11.1</ecNumber>
    </recommendedName>
</protein>
<dbReference type="eggNOG" id="KOG2464">
    <property type="taxonomic scope" value="Eukaryota"/>
</dbReference>
<evidence type="ECO:0000313" key="11">
    <source>
        <dbReference type="Proteomes" id="UP000001876"/>
    </source>
</evidence>
<dbReference type="EC" id="2.7.11.1" evidence="1"/>
<dbReference type="GO" id="GO:0000278">
    <property type="term" value="P:mitotic cell cycle"/>
    <property type="evidence" value="ECO:0007669"/>
    <property type="project" value="TreeGrafter"/>
</dbReference>
<evidence type="ECO:0000256" key="3">
    <source>
        <dbReference type="ARBA" id="ARBA00022679"/>
    </source>
</evidence>
<name>C1MMB5_MICPC</name>
<dbReference type="AlphaFoldDB" id="C1MMB5"/>
<evidence type="ECO:0000256" key="1">
    <source>
        <dbReference type="ARBA" id="ARBA00012513"/>
    </source>
</evidence>
<comment type="catalytic activity">
    <reaction evidence="8">
        <text>L-seryl-[protein] + ATP = O-phospho-L-seryl-[protein] + ADP + H(+)</text>
        <dbReference type="Rhea" id="RHEA:17989"/>
        <dbReference type="Rhea" id="RHEA-COMP:9863"/>
        <dbReference type="Rhea" id="RHEA-COMP:11604"/>
        <dbReference type="ChEBI" id="CHEBI:15378"/>
        <dbReference type="ChEBI" id="CHEBI:29999"/>
        <dbReference type="ChEBI" id="CHEBI:30616"/>
        <dbReference type="ChEBI" id="CHEBI:83421"/>
        <dbReference type="ChEBI" id="CHEBI:456216"/>
        <dbReference type="EC" id="2.7.11.1"/>
    </reaction>
</comment>
<reference evidence="10 11" key="1">
    <citation type="journal article" date="2009" name="Science">
        <title>Green evolution and dynamic adaptations revealed by genomes of the marine picoeukaryotes Micromonas.</title>
        <authorList>
            <person name="Worden A.Z."/>
            <person name="Lee J.H."/>
            <person name="Mock T."/>
            <person name="Rouze P."/>
            <person name="Simmons M.P."/>
            <person name="Aerts A.L."/>
            <person name="Allen A.E."/>
            <person name="Cuvelier M.L."/>
            <person name="Derelle E."/>
            <person name="Everett M.V."/>
            <person name="Foulon E."/>
            <person name="Grimwood J."/>
            <person name="Gundlach H."/>
            <person name="Henrissat B."/>
            <person name="Napoli C."/>
            <person name="McDonald S.M."/>
            <person name="Parker M.S."/>
            <person name="Rombauts S."/>
            <person name="Salamov A."/>
            <person name="Von Dassow P."/>
            <person name="Badger J.H."/>
            <person name="Coutinho P.M."/>
            <person name="Demir E."/>
            <person name="Dubchak I."/>
            <person name="Gentemann C."/>
            <person name="Eikrem W."/>
            <person name="Gready J.E."/>
            <person name="John U."/>
            <person name="Lanier W."/>
            <person name="Lindquist E.A."/>
            <person name="Lucas S."/>
            <person name="Mayer K.F."/>
            <person name="Moreau H."/>
            <person name="Not F."/>
            <person name="Otillar R."/>
            <person name="Panaud O."/>
            <person name="Pangilinan J."/>
            <person name="Paulsen I."/>
            <person name="Piegu B."/>
            <person name="Poliakov A."/>
            <person name="Robbens S."/>
            <person name="Schmutz J."/>
            <person name="Toulza E."/>
            <person name="Wyss T."/>
            <person name="Zelensky A."/>
            <person name="Zhou K."/>
            <person name="Armbrust E.V."/>
            <person name="Bhattacharya D."/>
            <person name="Goodenough U.W."/>
            <person name="Van de Peer Y."/>
            <person name="Grigoriev I.V."/>
        </authorList>
    </citation>
    <scope>NUCLEOTIDE SEQUENCE [LARGE SCALE GENOMIC DNA]</scope>
    <source>
        <strain evidence="10 11">CCMP1545</strain>
    </source>
</reference>
<dbReference type="GO" id="GO:0005737">
    <property type="term" value="C:cytoplasm"/>
    <property type="evidence" value="ECO:0007669"/>
    <property type="project" value="TreeGrafter"/>
</dbReference>
<dbReference type="PANTHER" id="PTHR24419:SF18">
    <property type="entry name" value="SERINE_THREONINE-PROTEIN KINASE HASPIN"/>
    <property type="match status" value="1"/>
</dbReference>
<dbReference type="GO" id="GO:0005634">
    <property type="term" value="C:nucleus"/>
    <property type="evidence" value="ECO:0007669"/>
    <property type="project" value="TreeGrafter"/>
</dbReference>
<evidence type="ECO:0000256" key="4">
    <source>
        <dbReference type="ARBA" id="ARBA00022741"/>
    </source>
</evidence>
<dbReference type="STRING" id="564608.C1MMB5"/>
<keyword evidence="4" id="KW-0547">Nucleotide-binding</keyword>
<keyword evidence="11" id="KW-1185">Reference proteome</keyword>
<dbReference type="Proteomes" id="UP000001876">
    <property type="component" value="Unassembled WGS sequence"/>
</dbReference>
<evidence type="ECO:0000313" key="10">
    <source>
        <dbReference type="EMBL" id="EEH59019.1"/>
    </source>
</evidence>
<proteinExistence type="predicted"/>
<dbReference type="OrthoDB" id="21018at2759"/>
<sequence>MRDAIKRFTGEAGTVKKIGEGTYGEAFKGEGIVLKIVPMGGAALINGEPQIGPAQIKAEAAIAKRLTALRADGDENASASTAAPTNFTQGFIRTEAVAVCRGPYAPSLLDAWTAYDELRTSENENPANFDPEQLYVVFACDDGGVDLERVKLRSYAEARSTLLQVTVALAVAEEAMRFEHRDLHWGNVLLDVAFCDLGQDPELFEGPSGHCQSDTYRRMRKATKGRWEEHCPKTNALWLHYLADCLLAQKEFPAAAEERAAIKAFKKRAFGYKSAAEALWDDMFVGVFTTSHANCGVVKIKEEPL</sequence>
<dbReference type="Pfam" id="PF12330">
    <property type="entry name" value="Haspin_kinase"/>
    <property type="match status" value="2"/>
</dbReference>
<evidence type="ECO:0000256" key="5">
    <source>
        <dbReference type="ARBA" id="ARBA00022777"/>
    </source>
</evidence>
<dbReference type="InterPro" id="IPR024604">
    <property type="entry name" value="GSG2_C"/>
</dbReference>
<evidence type="ECO:0000256" key="7">
    <source>
        <dbReference type="ARBA" id="ARBA00047899"/>
    </source>
</evidence>
<dbReference type="GO" id="GO:0035556">
    <property type="term" value="P:intracellular signal transduction"/>
    <property type="evidence" value="ECO:0007669"/>
    <property type="project" value="TreeGrafter"/>
</dbReference>
<evidence type="ECO:0000256" key="8">
    <source>
        <dbReference type="ARBA" id="ARBA00048679"/>
    </source>
</evidence>
<comment type="catalytic activity">
    <reaction evidence="7">
        <text>L-threonyl-[protein] + ATP = O-phospho-L-threonyl-[protein] + ADP + H(+)</text>
        <dbReference type="Rhea" id="RHEA:46608"/>
        <dbReference type="Rhea" id="RHEA-COMP:11060"/>
        <dbReference type="Rhea" id="RHEA-COMP:11605"/>
        <dbReference type="ChEBI" id="CHEBI:15378"/>
        <dbReference type="ChEBI" id="CHEBI:30013"/>
        <dbReference type="ChEBI" id="CHEBI:30616"/>
        <dbReference type="ChEBI" id="CHEBI:61977"/>
        <dbReference type="ChEBI" id="CHEBI:456216"/>
        <dbReference type="EC" id="2.7.11.1"/>
    </reaction>
</comment>
<dbReference type="Gene3D" id="1.10.510.10">
    <property type="entry name" value="Transferase(Phosphotransferase) domain 1"/>
    <property type="match status" value="2"/>
</dbReference>
<dbReference type="GO" id="GO:0072354">
    <property type="term" value="F:histone H3T3 kinase activity"/>
    <property type="evidence" value="ECO:0007669"/>
    <property type="project" value="TreeGrafter"/>
</dbReference>
<gene>
    <name evidence="10" type="ORF">MICPUCDRAFT_62429</name>
</gene>